<evidence type="ECO:0000313" key="3">
    <source>
        <dbReference type="EMBL" id="KAG1547039.1"/>
    </source>
</evidence>
<gene>
    <name evidence="3" type="ORF">G6F51_004509</name>
</gene>
<sequence length="308" mass="34903">MSNHIEKSDLYEQTRSPSPMPQHDGKQGYSPDQYPMDNMPTYLPPSHPSCPSYNQFHDPTNSRPYMSGPYNSPQYVQAETPLLNPNPMLSHNPHDVERIIVIQNERRSCVDRMCCGCLTCCPKWIRWFACTIFILNVIFAIIIGIIIGLFKVPTIQFTGYTEQPIVTYVNNVLGVSYKLGVSVNNTNFEHLSIEKIEADIYYPSPYYVRIGYGQVYDIGVNQHEIKNFTFPFSIVIDSNSSTQKSALTDLVNKCGSNTNTIQNIELDYHIYPTFRFFNAPVTSNITKTISIPCLLQGKNLTSLLGSNT</sequence>
<keyword evidence="2" id="KW-1133">Transmembrane helix</keyword>
<proteinExistence type="predicted"/>
<dbReference type="AlphaFoldDB" id="A0A9P6YFG0"/>
<evidence type="ECO:0008006" key="5">
    <source>
        <dbReference type="Google" id="ProtNLM"/>
    </source>
</evidence>
<protein>
    <recommendedName>
        <fullName evidence="5">Late embryogenesis abundant protein LEA-2 subgroup domain-containing protein</fullName>
    </recommendedName>
</protein>
<evidence type="ECO:0000256" key="2">
    <source>
        <dbReference type="SAM" id="Phobius"/>
    </source>
</evidence>
<reference evidence="3" key="1">
    <citation type="journal article" date="2020" name="Microb. Genom.">
        <title>Genetic diversity of clinical and environmental Mucorales isolates obtained from an investigation of mucormycosis cases among solid organ transplant recipients.</title>
        <authorList>
            <person name="Nguyen M.H."/>
            <person name="Kaul D."/>
            <person name="Muto C."/>
            <person name="Cheng S.J."/>
            <person name="Richter R.A."/>
            <person name="Bruno V.M."/>
            <person name="Liu G."/>
            <person name="Beyhan S."/>
            <person name="Sundermann A.J."/>
            <person name="Mounaud S."/>
            <person name="Pasculle A.W."/>
            <person name="Nierman W.C."/>
            <person name="Driscoll E."/>
            <person name="Cumbie R."/>
            <person name="Clancy C.J."/>
            <person name="Dupont C.L."/>
        </authorList>
    </citation>
    <scope>NUCLEOTIDE SEQUENCE</scope>
    <source>
        <strain evidence="3">GL16</strain>
    </source>
</reference>
<feature type="region of interest" description="Disordered" evidence="1">
    <location>
        <begin position="1"/>
        <end position="40"/>
    </location>
</feature>
<name>A0A9P6YFG0_RHIOR</name>
<comment type="caution">
    <text evidence="3">The sequence shown here is derived from an EMBL/GenBank/DDBJ whole genome shotgun (WGS) entry which is preliminary data.</text>
</comment>
<keyword evidence="2" id="KW-0812">Transmembrane</keyword>
<dbReference type="OrthoDB" id="20273at2759"/>
<dbReference type="EMBL" id="JAANIT010000506">
    <property type="protein sequence ID" value="KAG1547039.1"/>
    <property type="molecule type" value="Genomic_DNA"/>
</dbReference>
<evidence type="ECO:0000313" key="4">
    <source>
        <dbReference type="Proteomes" id="UP000717996"/>
    </source>
</evidence>
<organism evidence="3 4">
    <name type="scientific">Rhizopus oryzae</name>
    <name type="common">Mucormycosis agent</name>
    <name type="synonym">Rhizopus arrhizus var. delemar</name>
    <dbReference type="NCBI Taxonomy" id="64495"/>
    <lineage>
        <taxon>Eukaryota</taxon>
        <taxon>Fungi</taxon>
        <taxon>Fungi incertae sedis</taxon>
        <taxon>Mucoromycota</taxon>
        <taxon>Mucoromycotina</taxon>
        <taxon>Mucoromycetes</taxon>
        <taxon>Mucorales</taxon>
        <taxon>Mucorineae</taxon>
        <taxon>Rhizopodaceae</taxon>
        <taxon>Rhizopus</taxon>
    </lineage>
</organism>
<feature type="compositionally biased region" description="Basic and acidic residues" evidence="1">
    <location>
        <begin position="1"/>
        <end position="12"/>
    </location>
</feature>
<accession>A0A9P6YFG0</accession>
<feature type="transmembrane region" description="Helical" evidence="2">
    <location>
        <begin position="124"/>
        <end position="150"/>
    </location>
</feature>
<keyword evidence="2" id="KW-0472">Membrane</keyword>
<dbReference type="Proteomes" id="UP000717996">
    <property type="component" value="Unassembled WGS sequence"/>
</dbReference>
<evidence type="ECO:0000256" key="1">
    <source>
        <dbReference type="SAM" id="MobiDB-lite"/>
    </source>
</evidence>